<evidence type="ECO:0000313" key="5">
    <source>
        <dbReference type="Proteomes" id="UP000029868"/>
    </source>
</evidence>
<dbReference type="PANTHER" id="PTHR37406:SF1">
    <property type="entry name" value="T4-TYPE LYSOZYME 1-RELATED"/>
    <property type="match status" value="1"/>
</dbReference>
<dbReference type="PANTHER" id="PTHR37406">
    <property type="entry name" value="T4-TYPE LYSOZYME 1-RELATED"/>
    <property type="match status" value="1"/>
</dbReference>
<dbReference type="PATRIC" id="fig|28229.3.peg.4644"/>
<name>A0A099K8Y5_COLPS</name>
<keyword evidence="2 3" id="KW-0081">Bacteriolytic enzyme</keyword>
<comment type="catalytic activity">
    <reaction evidence="3">
        <text>Hydrolysis of (1-&gt;4)-beta-linkages between N-acetylmuramic acid and N-acetyl-D-glucosamine residues in a peptidoglycan and between N-acetyl-D-glucosamine residues in chitodextrins.</text>
        <dbReference type="EC" id="3.2.1.17"/>
    </reaction>
</comment>
<comment type="similarity">
    <text evidence="3">Belongs to the glycosyl hydrolase 24 family.</text>
</comment>
<dbReference type="Proteomes" id="UP000029868">
    <property type="component" value="Unassembled WGS sequence"/>
</dbReference>
<dbReference type="InterPro" id="IPR023346">
    <property type="entry name" value="Lysozyme-like_dom_sf"/>
</dbReference>
<dbReference type="GO" id="GO:0031640">
    <property type="term" value="P:killing of cells of another organism"/>
    <property type="evidence" value="ECO:0007669"/>
    <property type="project" value="UniProtKB-KW"/>
</dbReference>
<evidence type="ECO:0000256" key="1">
    <source>
        <dbReference type="ARBA" id="ARBA00022529"/>
    </source>
</evidence>
<organism evidence="4 5">
    <name type="scientific">Colwellia psychrerythraea</name>
    <name type="common">Vibrio psychroerythus</name>
    <dbReference type="NCBI Taxonomy" id="28229"/>
    <lineage>
        <taxon>Bacteria</taxon>
        <taxon>Pseudomonadati</taxon>
        <taxon>Pseudomonadota</taxon>
        <taxon>Gammaproteobacteria</taxon>
        <taxon>Alteromonadales</taxon>
        <taxon>Colwelliaceae</taxon>
        <taxon>Colwellia</taxon>
    </lineage>
</organism>
<evidence type="ECO:0000256" key="3">
    <source>
        <dbReference type="RuleBase" id="RU003788"/>
    </source>
</evidence>
<keyword evidence="1 3" id="KW-0929">Antimicrobial</keyword>
<dbReference type="EC" id="3.2.1.17" evidence="3"/>
<dbReference type="GO" id="GO:0009253">
    <property type="term" value="P:peptidoglycan catabolic process"/>
    <property type="evidence" value="ECO:0007669"/>
    <property type="project" value="InterPro"/>
</dbReference>
<dbReference type="InterPro" id="IPR023347">
    <property type="entry name" value="Lysozyme_dom_sf"/>
</dbReference>
<sequence>MASAAEKTKLRAKMEIYEGKVSHMYLDSKGLVTVGVGHLLKDLASAQQLSFKKSNNMPASISEIKADYDAVKKQAKNRLASFYKEYVALKLLDTDINTLTNENIDSFDGELKIIFTDFSTYPTEVKFALFDIIFNVGMTDLNNKWPSFMTAIKAKDWTKAAQESHRKSPISAERNKYVKDLLEKAAANSTSPAKA</sequence>
<dbReference type="AlphaFoldDB" id="A0A099K8Y5"/>
<dbReference type="GO" id="GO:0016998">
    <property type="term" value="P:cell wall macromolecule catabolic process"/>
    <property type="evidence" value="ECO:0007669"/>
    <property type="project" value="InterPro"/>
</dbReference>
<dbReference type="InterPro" id="IPR002196">
    <property type="entry name" value="Glyco_hydro_24"/>
</dbReference>
<dbReference type="Pfam" id="PF00959">
    <property type="entry name" value="Phage_lysozyme"/>
    <property type="match status" value="1"/>
</dbReference>
<keyword evidence="3" id="KW-0378">Hydrolase</keyword>
<dbReference type="RefSeq" id="WP_033084557.1">
    <property type="nucleotide sequence ID" value="NZ_JQEC01000074.1"/>
</dbReference>
<evidence type="ECO:0000256" key="2">
    <source>
        <dbReference type="ARBA" id="ARBA00022638"/>
    </source>
</evidence>
<accession>A0A099K8Y5</accession>
<dbReference type="EMBL" id="JQEC01000074">
    <property type="protein sequence ID" value="KGJ86831.1"/>
    <property type="molecule type" value="Genomic_DNA"/>
</dbReference>
<dbReference type="GO" id="GO:0003796">
    <property type="term" value="F:lysozyme activity"/>
    <property type="evidence" value="ECO:0007669"/>
    <property type="project" value="UniProtKB-EC"/>
</dbReference>
<dbReference type="InterPro" id="IPR052619">
    <property type="entry name" value="Phage_lysozyme-like"/>
</dbReference>
<dbReference type="OrthoDB" id="1523598at2"/>
<keyword evidence="3" id="KW-0326">Glycosidase</keyword>
<dbReference type="GO" id="GO:0042742">
    <property type="term" value="P:defense response to bacterium"/>
    <property type="evidence" value="ECO:0007669"/>
    <property type="project" value="UniProtKB-KW"/>
</dbReference>
<proteinExistence type="inferred from homology"/>
<evidence type="ECO:0000313" key="4">
    <source>
        <dbReference type="EMBL" id="KGJ86831.1"/>
    </source>
</evidence>
<reference evidence="4 5" key="1">
    <citation type="submission" date="2014-08" db="EMBL/GenBank/DDBJ databases">
        <title>Genomic and Phenotypic Diversity of Colwellia psychrerythraea strains from Disparate Marine Basins.</title>
        <authorList>
            <person name="Techtmann S.M."/>
            <person name="Stelling S.C."/>
            <person name="Utturkar S.M."/>
            <person name="Alshibli N."/>
            <person name="Harris A."/>
            <person name="Brown S.D."/>
            <person name="Hazen T.C."/>
        </authorList>
    </citation>
    <scope>NUCLEOTIDE SEQUENCE [LARGE SCALE GENOMIC DNA]</scope>
    <source>
        <strain evidence="4 5">GAB14E</strain>
    </source>
</reference>
<protein>
    <recommendedName>
        <fullName evidence="3">Lysozyme</fullName>
        <ecNumber evidence="3">3.2.1.17</ecNumber>
    </recommendedName>
</protein>
<comment type="caution">
    <text evidence="4">The sequence shown here is derived from an EMBL/GenBank/DDBJ whole genome shotgun (WGS) entry which is preliminary data.</text>
</comment>
<dbReference type="Gene3D" id="1.10.530.40">
    <property type="match status" value="1"/>
</dbReference>
<gene>
    <name evidence="4" type="ORF">GAB14E_4658</name>
</gene>
<dbReference type="SUPFAM" id="SSF53955">
    <property type="entry name" value="Lysozyme-like"/>
    <property type="match status" value="1"/>
</dbReference>